<protein>
    <submittedName>
        <fullName evidence="1">Calcium-binding protein</fullName>
    </submittedName>
</protein>
<dbReference type="Proteomes" id="UP000297535">
    <property type="component" value="Unassembled WGS sequence"/>
</dbReference>
<dbReference type="RefSeq" id="WP_135417414.1">
    <property type="nucleotide sequence ID" value="NZ_SRLB01000017.1"/>
</dbReference>
<name>A0A4Z0NK75_9HYPH</name>
<proteinExistence type="predicted"/>
<dbReference type="InterPro" id="IPR011049">
    <property type="entry name" value="Serralysin-like_metalloprot_C"/>
</dbReference>
<dbReference type="EMBL" id="SRLB01000017">
    <property type="protein sequence ID" value="TGD96773.1"/>
    <property type="molecule type" value="Genomic_DNA"/>
</dbReference>
<evidence type="ECO:0000313" key="1">
    <source>
        <dbReference type="EMBL" id="TGD96773.1"/>
    </source>
</evidence>
<dbReference type="AlphaFoldDB" id="A0A4Z0NK75"/>
<comment type="caution">
    <text evidence="1">The sequence shown here is derived from an EMBL/GenBank/DDBJ whole genome shotgun (WGS) entry which is preliminary data.</text>
</comment>
<sequence>MIGRKQREAMMAYTFFSSNSYNVNNFYNTFYNTQSNPASYLYTSTANPFSFPSSGPVTVDTVLEFGLNFGLVQIRAPVPGVPGAFYSNTYRQTGYQSPTGIVFNSTSGSGSPIYLDTSSSNQSYTFHTLINTNQALFPYSPPLVPLAITPATSRLPLQVTDAAPGQANSFLARSPSDAISYANSPRGVIVDLGGQISWDGVANDRITNFMNVIGSTFNDILQGNNFDNVIEGYGGTDTIRGGLGSDTVSFSSIGRSVTIDLASLYTYDGVNYSFLQSIENAIGSNRNDSIFGDSGNNVLDGHGGADLINGELGSDTVSFASTSRGVIIDLVNQLTWDGVDNSRLVSIENAIGTTANDILVGDNGDNILEGYGGRDTVRGGNGSDTISFASSERSVIIDLANQVTWDFTNNTFLESIENAVGSTGNDTLSGDSGNNVLDGHGGADLIRGGSGSDTVSFASTDRGVIVDLSSQRTWDGVNNSDLQSIENAIGTRSNDIFGGNSGDNVFDGFGGQDTIRGGSGNDTVSFASASRGVIIDLGSQVTWDYSNNSYLTGIESAIGSAYDDIIGPADFRTGSPSGFLTGNGGSDTFSFTYRGFGTQTITDFQATSGQGHDTLQYARGLFTNDNPLTSAIAFDGGTLLAATDQSQIVLLGVRLSDLDSSDFRLV</sequence>
<evidence type="ECO:0000313" key="2">
    <source>
        <dbReference type="Proteomes" id="UP000297535"/>
    </source>
</evidence>
<dbReference type="PRINTS" id="PR00313">
    <property type="entry name" value="CABNDNGRPT"/>
</dbReference>
<gene>
    <name evidence="1" type="ORF">EU555_22205</name>
</gene>
<dbReference type="SUPFAM" id="SSF51120">
    <property type="entry name" value="beta-Roll"/>
    <property type="match status" value="3"/>
</dbReference>
<dbReference type="GO" id="GO:0005509">
    <property type="term" value="F:calcium ion binding"/>
    <property type="evidence" value="ECO:0007669"/>
    <property type="project" value="InterPro"/>
</dbReference>
<organism evidence="1 2">
    <name type="scientific">Methylobacterium nonmethylotrophicum</name>
    <dbReference type="NCBI Taxonomy" id="1141884"/>
    <lineage>
        <taxon>Bacteria</taxon>
        <taxon>Pseudomonadati</taxon>
        <taxon>Pseudomonadota</taxon>
        <taxon>Alphaproteobacteria</taxon>
        <taxon>Hyphomicrobiales</taxon>
        <taxon>Methylobacteriaceae</taxon>
        <taxon>Methylobacterium</taxon>
    </lineage>
</organism>
<keyword evidence="2" id="KW-1185">Reference proteome</keyword>
<dbReference type="Gene3D" id="2.150.10.10">
    <property type="entry name" value="Serralysin-like metalloprotease, C-terminal"/>
    <property type="match status" value="5"/>
</dbReference>
<dbReference type="Pfam" id="PF00353">
    <property type="entry name" value="HemolysinCabind"/>
    <property type="match status" value="5"/>
</dbReference>
<dbReference type="InterPro" id="IPR001343">
    <property type="entry name" value="Hemolysn_Ca-bd"/>
</dbReference>
<dbReference type="OrthoDB" id="8006227at2"/>
<reference evidence="1 2" key="1">
    <citation type="submission" date="2019-04" db="EMBL/GenBank/DDBJ databases">
        <authorList>
            <person name="Feng G."/>
            <person name="Zhu H."/>
        </authorList>
    </citation>
    <scope>NUCLEOTIDE SEQUENCE [LARGE SCALE GENOMIC DNA]</scope>
    <source>
        <strain evidence="1 2">6HR-1</strain>
    </source>
</reference>
<accession>A0A4Z0NK75</accession>